<dbReference type="EMBL" id="BAABKO010000002">
    <property type="protein sequence ID" value="GAA4771337.1"/>
    <property type="molecule type" value="Genomic_DNA"/>
</dbReference>
<evidence type="ECO:0000259" key="1">
    <source>
        <dbReference type="SMART" id="SM00833"/>
    </source>
</evidence>
<feature type="domain" description="CobW C-terminal" evidence="1">
    <location>
        <begin position="208"/>
        <end position="310"/>
    </location>
</feature>
<keyword evidence="3" id="KW-1185">Reference proteome</keyword>
<dbReference type="Pfam" id="PF07683">
    <property type="entry name" value="CobW_C"/>
    <property type="match status" value="1"/>
</dbReference>
<dbReference type="InterPro" id="IPR011629">
    <property type="entry name" value="CobW-like_C"/>
</dbReference>
<dbReference type="PANTHER" id="PTHR43603:SF1">
    <property type="entry name" value="ZINC-REGULATED GTPASE METALLOPROTEIN ACTIVATOR 1"/>
    <property type="match status" value="1"/>
</dbReference>
<proteinExistence type="predicted"/>
<dbReference type="InterPro" id="IPR051927">
    <property type="entry name" value="Zn_Chap_cDPG_Synth"/>
</dbReference>
<gene>
    <name evidence="2" type="ORF">GCM10023351_14140</name>
</gene>
<dbReference type="Proteomes" id="UP001501645">
    <property type="component" value="Unassembled WGS sequence"/>
</dbReference>
<reference evidence="3" key="1">
    <citation type="journal article" date="2019" name="Int. J. Syst. Evol. Microbiol.">
        <title>The Global Catalogue of Microorganisms (GCM) 10K type strain sequencing project: providing services to taxonomists for standard genome sequencing and annotation.</title>
        <authorList>
            <consortium name="The Broad Institute Genomics Platform"/>
            <consortium name="The Broad Institute Genome Sequencing Center for Infectious Disease"/>
            <person name="Wu L."/>
            <person name="Ma J."/>
        </authorList>
    </citation>
    <scope>NUCLEOTIDE SEQUENCE [LARGE SCALE GENOMIC DNA]</scope>
    <source>
        <strain evidence="3">JCM 18537</strain>
    </source>
</reference>
<sequence length="339" mass="36032">MPQTDVLAVVGTCPPERHRYAAGLAADTARTFFPAARLAMALDPVDEALALAPWAETSAGAVVEFPTGTPVTEVIGEFAHPSSPARLIGITCVVDAPHLLDDLGRDDYFAHRAPGGARTYRACALAAVTHIEYASTIVLVGWDALTTPDLSRTLAILSALSPRARLRLHPAPFPAPEQPAEYAAAQERPGWIAVLNDDHAPHMTDQRVSALRYEALRPFHPARLAALLDGRIESGDFGTVLRSAGFCRLATRPGTVAHWEHVGRMLSFQPLATDAELGADDELLAAGQDIAFLGLDLDGRALCAALDAACLTDDEVAAGRAAWALLDDPFPAWEEAGTD</sequence>
<accession>A0ABP9A0E7</accession>
<organism evidence="2 3">
    <name type="scientific">Microbacterium gilvum</name>
    <dbReference type="NCBI Taxonomy" id="1336204"/>
    <lineage>
        <taxon>Bacteria</taxon>
        <taxon>Bacillati</taxon>
        <taxon>Actinomycetota</taxon>
        <taxon>Actinomycetes</taxon>
        <taxon>Micrococcales</taxon>
        <taxon>Microbacteriaceae</taxon>
        <taxon>Microbacterium</taxon>
    </lineage>
</organism>
<evidence type="ECO:0000313" key="2">
    <source>
        <dbReference type="EMBL" id="GAA4771337.1"/>
    </source>
</evidence>
<dbReference type="RefSeq" id="WP_345437485.1">
    <property type="nucleotide sequence ID" value="NZ_BAABKO010000002.1"/>
</dbReference>
<name>A0ABP9A0E7_9MICO</name>
<evidence type="ECO:0000313" key="3">
    <source>
        <dbReference type="Proteomes" id="UP001501645"/>
    </source>
</evidence>
<dbReference type="SUPFAM" id="SSF90002">
    <property type="entry name" value="Hypothetical protein YjiA, C-terminal domain"/>
    <property type="match status" value="1"/>
</dbReference>
<dbReference type="PANTHER" id="PTHR43603">
    <property type="entry name" value="COBW DOMAIN-CONTAINING PROTEIN DDB_G0274527"/>
    <property type="match status" value="1"/>
</dbReference>
<comment type="caution">
    <text evidence="2">The sequence shown here is derived from an EMBL/GenBank/DDBJ whole genome shotgun (WGS) entry which is preliminary data.</text>
</comment>
<protein>
    <recommendedName>
        <fullName evidence="1">CobW C-terminal domain-containing protein</fullName>
    </recommendedName>
</protein>
<dbReference type="SMART" id="SM00833">
    <property type="entry name" value="CobW_C"/>
    <property type="match status" value="1"/>
</dbReference>